<evidence type="ECO:0000313" key="7">
    <source>
        <dbReference type="EMBL" id="WOF22798.1"/>
    </source>
</evidence>
<dbReference type="KEGG" id="mbet:N8K70_15600"/>
<keyword evidence="8" id="KW-1185">Reference proteome</keyword>
<keyword evidence="2 5" id="KW-0812">Transmembrane</keyword>
<evidence type="ECO:0000259" key="6">
    <source>
        <dbReference type="PROSITE" id="PS50928"/>
    </source>
</evidence>
<evidence type="ECO:0000313" key="8">
    <source>
        <dbReference type="Proteomes" id="UP001305498"/>
    </source>
</evidence>
<keyword evidence="5" id="KW-0813">Transport</keyword>
<dbReference type="InterPro" id="IPR052730">
    <property type="entry name" value="Sugar_ABC_transporter"/>
</dbReference>
<keyword evidence="4 5" id="KW-0472">Membrane</keyword>
<feature type="transmembrane region" description="Helical" evidence="5">
    <location>
        <begin position="119"/>
        <end position="138"/>
    </location>
</feature>
<evidence type="ECO:0000256" key="3">
    <source>
        <dbReference type="ARBA" id="ARBA00022989"/>
    </source>
</evidence>
<name>A0AA97FH40_9MICO</name>
<dbReference type="InterPro" id="IPR000515">
    <property type="entry name" value="MetI-like"/>
</dbReference>
<dbReference type="EMBL" id="CP118157">
    <property type="protein sequence ID" value="WOF22798.1"/>
    <property type="molecule type" value="Genomic_DNA"/>
</dbReference>
<sequence>MADAAIAVRPPRRPRPGRQAWAHRLFVAPSVLTLLVLGVYPLLFIVAAAFTDSSLGNPFREWVGTATFETVLADGDAIAALWRTVAYAVAVSAASLVLGVVTAVALAGAVRSGAIVRTLLLLPLITPPVIVGTLWKLVYNPGGGLLAVVLGLFGVPAASVAPLSSTTWALPAIAVADVWEWTPLVAILVFAALVSQDPEPIEAARLDGAHGVRLFRHITLPSIAGVVASAFFIRLVLAFKVFDLIFTMTSGGPGQATTTASYLIYQAALREFDVGKASVITLLLAVVVTVATVPVAIAARRLQRNHEH</sequence>
<evidence type="ECO:0000256" key="2">
    <source>
        <dbReference type="ARBA" id="ARBA00022692"/>
    </source>
</evidence>
<feature type="transmembrane region" description="Helical" evidence="5">
    <location>
        <begin position="144"/>
        <end position="163"/>
    </location>
</feature>
<dbReference type="GO" id="GO:0005886">
    <property type="term" value="C:plasma membrane"/>
    <property type="evidence" value="ECO:0007669"/>
    <property type="project" value="UniProtKB-SubCell"/>
</dbReference>
<feature type="domain" description="ABC transmembrane type-1" evidence="6">
    <location>
        <begin position="81"/>
        <end position="295"/>
    </location>
</feature>
<comment type="subcellular location">
    <subcellularLocation>
        <location evidence="5">Cell membrane</location>
        <topology evidence="5">Multi-pass membrane protein</topology>
    </subcellularLocation>
    <subcellularLocation>
        <location evidence="1">Membrane</location>
        <topology evidence="1">Multi-pass membrane protein</topology>
    </subcellularLocation>
</comment>
<evidence type="ECO:0000256" key="4">
    <source>
        <dbReference type="ARBA" id="ARBA00023136"/>
    </source>
</evidence>
<organism evidence="7 8">
    <name type="scientific">Microbacterium betulae</name>
    <dbReference type="NCBI Taxonomy" id="2981139"/>
    <lineage>
        <taxon>Bacteria</taxon>
        <taxon>Bacillati</taxon>
        <taxon>Actinomycetota</taxon>
        <taxon>Actinomycetes</taxon>
        <taxon>Micrococcales</taxon>
        <taxon>Microbacteriaceae</taxon>
        <taxon>Microbacterium</taxon>
    </lineage>
</organism>
<reference evidence="7 8" key="1">
    <citation type="submission" date="2023-02" db="EMBL/GenBank/DDBJ databases">
        <title>Microbacterium betulae sp. nov., isolated from birch wood.</title>
        <authorList>
            <person name="Pasciak M."/>
            <person name="Pawlik K.J."/>
            <person name="Martynowski D."/>
            <person name="Laczmanski L."/>
            <person name="Ciekot J."/>
            <person name="Szponar B."/>
            <person name="Wojcik-Fatla A."/>
            <person name="Mackiewicz B."/>
            <person name="Farian E."/>
            <person name="Cholewa G."/>
            <person name="Cholewa A."/>
            <person name="Dutkiewicz J."/>
        </authorList>
    </citation>
    <scope>NUCLEOTIDE SEQUENCE [LARGE SCALE GENOMIC DNA]</scope>
    <source>
        <strain evidence="7 8">AB</strain>
    </source>
</reference>
<feature type="transmembrane region" description="Helical" evidence="5">
    <location>
        <begin position="277"/>
        <end position="299"/>
    </location>
</feature>
<gene>
    <name evidence="7" type="ORF">N8K70_15600</name>
</gene>
<feature type="transmembrane region" description="Helical" evidence="5">
    <location>
        <begin position="85"/>
        <end position="107"/>
    </location>
</feature>
<dbReference type="InterPro" id="IPR035906">
    <property type="entry name" value="MetI-like_sf"/>
</dbReference>
<dbReference type="RefSeq" id="WP_317139269.1">
    <property type="nucleotide sequence ID" value="NZ_CP118157.1"/>
</dbReference>
<evidence type="ECO:0000256" key="1">
    <source>
        <dbReference type="ARBA" id="ARBA00004141"/>
    </source>
</evidence>
<evidence type="ECO:0000256" key="5">
    <source>
        <dbReference type="RuleBase" id="RU363032"/>
    </source>
</evidence>
<dbReference type="Pfam" id="PF00528">
    <property type="entry name" value="BPD_transp_1"/>
    <property type="match status" value="1"/>
</dbReference>
<dbReference type="CDD" id="cd06261">
    <property type="entry name" value="TM_PBP2"/>
    <property type="match status" value="1"/>
</dbReference>
<accession>A0AA97FH40</accession>
<dbReference type="Gene3D" id="1.10.3720.10">
    <property type="entry name" value="MetI-like"/>
    <property type="match status" value="1"/>
</dbReference>
<dbReference type="AlphaFoldDB" id="A0AA97FH40"/>
<dbReference type="PANTHER" id="PTHR43759">
    <property type="entry name" value="TREHALOSE TRANSPORT SYSTEM PERMEASE PROTEIN SUGA"/>
    <property type="match status" value="1"/>
</dbReference>
<proteinExistence type="inferred from homology"/>
<feature type="transmembrane region" description="Helical" evidence="5">
    <location>
        <begin position="214"/>
        <end position="237"/>
    </location>
</feature>
<keyword evidence="3 5" id="KW-1133">Transmembrane helix</keyword>
<dbReference type="PROSITE" id="PS50928">
    <property type="entry name" value="ABC_TM1"/>
    <property type="match status" value="1"/>
</dbReference>
<protein>
    <submittedName>
        <fullName evidence="7">Sugar ABC transporter permease</fullName>
    </submittedName>
</protein>
<dbReference type="GO" id="GO:0055085">
    <property type="term" value="P:transmembrane transport"/>
    <property type="evidence" value="ECO:0007669"/>
    <property type="project" value="InterPro"/>
</dbReference>
<dbReference type="Proteomes" id="UP001305498">
    <property type="component" value="Chromosome"/>
</dbReference>
<dbReference type="PANTHER" id="PTHR43759:SF1">
    <property type="entry name" value="GLUCOSE IMPORT SYSTEM PERMEASE PROTEIN GLCT"/>
    <property type="match status" value="1"/>
</dbReference>
<feature type="transmembrane region" description="Helical" evidence="5">
    <location>
        <begin position="21"/>
        <end position="50"/>
    </location>
</feature>
<comment type="similarity">
    <text evidence="5">Belongs to the binding-protein-dependent transport system permease family.</text>
</comment>
<dbReference type="SUPFAM" id="SSF161098">
    <property type="entry name" value="MetI-like"/>
    <property type="match status" value="1"/>
</dbReference>